<dbReference type="AlphaFoldDB" id="A0AAU8PK98"/>
<sequence length="60" mass="7046">MGLHQFEPWYWNLVDKEFGRRKLFGKTLATVEFPVYSNLLDFFASCASLSNEYIIKPTLL</sequence>
<accession>A0AAU8PK98</accession>
<dbReference type="KEGG" id="coe:CP258_02015"/>
<evidence type="ECO:0000313" key="2">
    <source>
        <dbReference type="Proteomes" id="UP000006465"/>
    </source>
</evidence>
<dbReference type="EMBL" id="CP003540">
    <property type="protein sequence ID" value="AFK16021.1"/>
    <property type="molecule type" value="Genomic_DNA"/>
</dbReference>
<evidence type="ECO:0000313" key="1">
    <source>
        <dbReference type="EMBL" id="AFK16021.1"/>
    </source>
</evidence>
<name>A0AAU8PK98_CORPS</name>
<proteinExistence type="predicted"/>
<protein>
    <submittedName>
        <fullName evidence="1">Uncharacterized protein</fullName>
    </submittedName>
</protein>
<reference evidence="1 2" key="1">
    <citation type="journal article" date="2013" name="J. Biotechnol.">
        <title>Genome sequence of Corynebacterium pseudotuberculosis biovar equi strain 258 and prediction of antigenic targets to improve biotechnological vaccine production.</title>
        <authorList>
            <person name="Soares S.C."/>
            <person name="Trost E."/>
            <person name="Ramos R.T."/>
            <person name="Carneiro A.R."/>
            <person name="Santos A.R."/>
            <person name="Pinto A.C."/>
            <person name="Barbosa E."/>
            <person name="Aburjaile F."/>
            <person name="Ali A."/>
            <person name="Diniz C.A."/>
            <person name="Hassan S.S."/>
            <person name="Fiaux K."/>
            <person name="Guimaraes L.C."/>
            <person name="Bakhtiar S.M."/>
            <person name="Pereira U."/>
            <person name="Almeida S.S."/>
            <person name="Abreu V.A."/>
            <person name="Rocha F.S."/>
            <person name="Dorella F.A."/>
            <person name="Miyoshi A."/>
            <person name="Silva A."/>
            <person name="Azevedo V."/>
            <person name="Tauch A."/>
        </authorList>
    </citation>
    <scope>NUCLEOTIDE SEQUENCE [LARGE SCALE GENOMIC DNA]</scope>
    <source>
        <strain evidence="1 2">258</strain>
    </source>
</reference>
<gene>
    <name evidence="1" type="ORF">CP258_02015</name>
</gene>
<dbReference type="Proteomes" id="UP000006465">
    <property type="component" value="Chromosome"/>
</dbReference>
<organism evidence="1 2">
    <name type="scientific">Corynebacterium pseudotuberculosis 258</name>
    <dbReference type="NCBI Taxonomy" id="1168865"/>
    <lineage>
        <taxon>Bacteria</taxon>
        <taxon>Bacillati</taxon>
        <taxon>Actinomycetota</taxon>
        <taxon>Actinomycetes</taxon>
        <taxon>Mycobacteriales</taxon>
        <taxon>Corynebacteriaceae</taxon>
        <taxon>Corynebacterium</taxon>
    </lineage>
</organism>